<name>C0C5K1_9FIRM</name>
<evidence type="ECO:0000256" key="2">
    <source>
        <dbReference type="ARBA" id="ARBA00023015"/>
    </source>
</evidence>
<evidence type="ECO:0000256" key="1">
    <source>
        <dbReference type="ARBA" id="ARBA00009437"/>
    </source>
</evidence>
<evidence type="ECO:0000313" key="6">
    <source>
        <dbReference type="EMBL" id="EEG72385.1"/>
    </source>
</evidence>
<evidence type="ECO:0000313" key="7">
    <source>
        <dbReference type="Proteomes" id="UP000004893"/>
    </source>
</evidence>
<keyword evidence="3" id="KW-0238">DNA-binding</keyword>
<dbReference type="GO" id="GO:0003700">
    <property type="term" value="F:DNA-binding transcription factor activity"/>
    <property type="evidence" value="ECO:0007669"/>
    <property type="project" value="InterPro"/>
</dbReference>
<dbReference type="AlphaFoldDB" id="C0C5K1"/>
<sequence length="302" mass="34572">MVLYHLKEIAVMEIRVLRYFLEIAREGNMSRAAESLHVTQPTLSKQMKDLEQELGKKLFRRGSKSVSLTDEGMLLRKRAEDILDMVDKTADEFKELDNITGGEVHIGCAESHQIKYLAKVIKIFKERYPLFRYHLTSGNTEQVTERLDRGLIDFAVIVEPPNLSKYNYLEVPEVNTWGLVMKKNDALSQKDSICIDDLTGLDLICSAQAMQADIPRWCGEKADMLNLSGTVNLVYNGSVFVKEGLGYMLSFDKLADTGSDSELCFRPLEPPLHTKMYVIWKKYQMFTPITQLLLDELVRHLK</sequence>
<proteinExistence type="inferred from homology"/>
<evidence type="ECO:0000256" key="4">
    <source>
        <dbReference type="ARBA" id="ARBA00023163"/>
    </source>
</evidence>
<keyword evidence="2" id="KW-0805">Transcription regulation</keyword>
<dbReference type="Pfam" id="PF00126">
    <property type="entry name" value="HTH_1"/>
    <property type="match status" value="1"/>
</dbReference>
<dbReference type="GO" id="GO:0005829">
    <property type="term" value="C:cytosol"/>
    <property type="evidence" value="ECO:0007669"/>
    <property type="project" value="TreeGrafter"/>
</dbReference>
<dbReference type="InterPro" id="IPR005119">
    <property type="entry name" value="LysR_subst-bd"/>
</dbReference>
<accession>C0C5K1</accession>
<dbReference type="HOGENOM" id="CLU_039613_6_2_9"/>
<gene>
    <name evidence="6" type="ORF">CLOHYLEM_07388</name>
</gene>
<dbReference type="PRINTS" id="PR00039">
    <property type="entry name" value="HTHLYSR"/>
</dbReference>
<protein>
    <submittedName>
        <fullName evidence="6">Transcriptional regulator, LysR family</fullName>
    </submittedName>
</protein>
<comment type="caution">
    <text evidence="6">The sequence shown here is derived from an EMBL/GenBank/DDBJ whole genome shotgun (WGS) entry which is preliminary data.</text>
</comment>
<dbReference type="Pfam" id="PF03466">
    <property type="entry name" value="LysR_substrate"/>
    <property type="match status" value="1"/>
</dbReference>
<dbReference type="CDD" id="cd05466">
    <property type="entry name" value="PBP2_LTTR_substrate"/>
    <property type="match status" value="1"/>
</dbReference>
<dbReference type="GO" id="GO:0003677">
    <property type="term" value="F:DNA binding"/>
    <property type="evidence" value="ECO:0007669"/>
    <property type="project" value="UniProtKB-KW"/>
</dbReference>
<comment type="similarity">
    <text evidence="1">Belongs to the LysR transcriptional regulatory family.</text>
</comment>
<dbReference type="STRING" id="553973.CLOHYLEM_07388"/>
<dbReference type="PANTHER" id="PTHR30419:SF8">
    <property type="entry name" value="NITROGEN ASSIMILATION TRANSCRIPTIONAL ACTIVATOR-RELATED"/>
    <property type="match status" value="1"/>
</dbReference>
<dbReference type="InterPro" id="IPR036388">
    <property type="entry name" value="WH-like_DNA-bd_sf"/>
</dbReference>
<dbReference type="SUPFAM" id="SSF53850">
    <property type="entry name" value="Periplasmic binding protein-like II"/>
    <property type="match status" value="1"/>
</dbReference>
<dbReference type="EMBL" id="ABYI02000041">
    <property type="protein sequence ID" value="EEG72385.1"/>
    <property type="molecule type" value="Genomic_DNA"/>
</dbReference>
<keyword evidence="7" id="KW-1185">Reference proteome</keyword>
<dbReference type="PROSITE" id="PS50931">
    <property type="entry name" value="HTH_LYSR"/>
    <property type="match status" value="1"/>
</dbReference>
<dbReference type="InterPro" id="IPR050950">
    <property type="entry name" value="HTH-type_LysR_regulators"/>
</dbReference>
<dbReference type="FunFam" id="1.10.10.10:FF:000001">
    <property type="entry name" value="LysR family transcriptional regulator"/>
    <property type="match status" value="1"/>
</dbReference>
<dbReference type="InterPro" id="IPR000847">
    <property type="entry name" value="LysR_HTH_N"/>
</dbReference>
<dbReference type="PANTHER" id="PTHR30419">
    <property type="entry name" value="HTH-TYPE TRANSCRIPTIONAL REGULATOR YBHD"/>
    <property type="match status" value="1"/>
</dbReference>
<feature type="domain" description="HTH lysR-type" evidence="5">
    <location>
        <begin position="12"/>
        <end position="69"/>
    </location>
</feature>
<dbReference type="Gene3D" id="1.10.10.10">
    <property type="entry name" value="Winged helix-like DNA-binding domain superfamily/Winged helix DNA-binding domain"/>
    <property type="match status" value="1"/>
</dbReference>
<evidence type="ECO:0000259" key="5">
    <source>
        <dbReference type="PROSITE" id="PS50931"/>
    </source>
</evidence>
<dbReference type="eggNOG" id="COG0583">
    <property type="taxonomic scope" value="Bacteria"/>
</dbReference>
<dbReference type="Proteomes" id="UP000004893">
    <property type="component" value="Unassembled WGS sequence"/>
</dbReference>
<dbReference type="InterPro" id="IPR036390">
    <property type="entry name" value="WH_DNA-bd_sf"/>
</dbReference>
<reference evidence="6" key="2">
    <citation type="submission" date="2013-06" db="EMBL/GenBank/DDBJ databases">
        <title>Draft genome sequence of Clostridium hylemonae (DSM 15053).</title>
        <authorList>
            <person name="Sudarsanam P."/>
            <person name="Ley R."/>
            <person name="Guruge J."/>
            <person name="Turnbaugh P.J."/>
            <person name="Mahowald M."/>
            <person name="Liep D."/>
            <person name="Gordon J."/>
        </authorList>
    </citation>
    <scope>NUCLEOTIDE SEQUENCE</scope>
    <source>
        <strain evidence="6">DSM 15053</strain>
    </source>
</reference>
<reference evidence="6" key="1">
    <citation type="submission" date="2009-02" db="EMBL/GenBank/DDBJ databases">
        <authorList>
            <person name="Fulton L."/>
            <person name="Clifton S."/>
            <person name="Fulton B."/>
            <person name="Xu J."/>
            <person name="Minx P."/>
            <person name="Pepin K.H."/>
            <person name="Johnson M."/>
            <person name="Bhonagiri V."/>
            <person name="Nash W.E."/>
            <person name="Mardis E.R."/>
            <person name="Wilson R.K."/>
        </authorList>
    </citation>
    <scope>NUCLEOTIDE SEQUENCE [LARGE SCALE GENOMIC DNA]</scope>
    <source>
        <strain evidence="6">DSM 15053</strain>
    </source>
</reference>
<dbReference type="Gene3D" id="3.40.190.290">
    <property type="match status" value="1"/>
</dbReference>
<dbReference type="SUPFAM" id="SSF46785">
    <property type="entry name" value="Winged helix' DNA-binding domain"/>
    <property type="match status" value="1"/>
</dbReference>
<evidence type="ECO:0000256" key="3">
    <source>
        <dbReference type="ARBA" id="ARBA00023125"/>
    </source>
</evidence>
<keyword evidence="4" id="KW-0804">Transcription</keyword>
<organism evidence="6 7">
    <name type="scientific">[Clostridium] hylemonae DSM 15053</name>
    <dbReference type="NCBI Taxonomy" id="553973"/>
    <lineage>
        <taxon>Bacteria</taxon>
        <taxon>Bacillati</taxon>
        <taxon>Bacillota</taxon>
        <taxon>Clostridia</taxon>
        <taxon>Lachnospirales</taxon>
        <taxon>Lachnospiraceae</taxon>
    </lineage>
</organism>